<evidence type="ECO:0000259" key="8">
    <source>
        <dbReference type="PROSITE" id="PS50928"/>
    </source>
</evidence>
<comment type="caution">
    <text evidence="9">The sequence shown here is derived from an EMBL/GenBank/DDBJ whole genome shotgun (WGS) entry which is preliminary data.</text>
</comment>
<name>A0ABW8Z1C7_9BURK</name>
<evidence type="ECO:0000313" key="10">
    <source>
        <dbReference type="Proteomes" id="UP001629214"/>
    </source>
</evidence>
<gene>
    <name evidence="9" type="ORF">PQR63_00335</name>
</gene>
<organism evidence="9 10">
    <name type="scientific">Herbaspirillum rhizosphaerae</name>
    <dbReference type="NCBI Taxonomy" id="346179"/>
    <lineage>
        <taxon>Bacteria</taxon>
        <taxon>Pseudomonadati</taxon>
        <taxon>Pseudomonadota</taxon>
        <taxon>Betaproteobacteria</taxon>
        <taxon>Burkholderiales</taxon>
        <taxon>Oxalobacteraceae</taxon>
        <taxon>Herbaspirillum</taxon>
    </lineage>
</organism>
<evidence type="ECO:0000256" key="3">
    <source>
        <dbReference type="ARBA" id="ARBA00022475"/>
    </source>
</evidence>
<dbReference type="PANTHER" id="PTHR30151:SF25">
    <property type="entry name" value="TAURINE TRANSPORT SYSTEM PERMEASE PROTEIN TAUC"/>
    <property type="match status" value="1"/>
</dbReference>
<reference evidence="9 10" key="1">
    <citation type="journal article" date="2024" name="Chem. Sci.">
        <title>Discovery of megapolipeptins by genome mining of a Burkholderiales bacteria collection.</title>
        <authorList>
            <person name="Paulo B.S."/>
            <person name="Recchia M.J.J."/>
            <person name="Lee S."/>
            <person name="Fergusson C.H."/>
            <person name="Romanowski S.B."/>
            <person name="Hernandez A."/>
            <person name="Krull N."/>
            <person name="Liu D.Y."/>
            <person name="Cavanagh H."/>
            <person name="Bos A."/>
            <person name="Gray C.A."/>
            <person name="Murphy B.T."/>
            <person name="Linington R.G."/>
            <person name="Eustaquio A.S."/>
        </authorList>
    </citation>
    <scope>NUCLEOTIDE SEQUENCE [LARGE SCALE GENOMIC DNA]</scope>
    <source>
        <strain evidence="9 10">RL21-008-BIB-B</strain>
    </source>
</reference>
<comment type="similarity">
    <text evidence="7">Belongs to the binding-protein-dependent transport system permease family.</text>
</comment>
<dbReference type="Gene3D" id="1.10.3720.10">
    <property type="entry name" value="MetI-like"/>
    <property type="match status" value="1"/>
</dbReference>
<dbReference type="EMBL" id="JAQQFR010000001">
    <property type="protein sequence ID" value="MFL9876812.1"/>
    <property type="molecule type" value="Genomic_DNA"/>
</dbReference>
<keyword evidence="3" id="KW-1003">Cell membrane</keyword>
<evidence type="ECO:0000256" key="7">
    <source>
        <dbReference type="RuleBase" id="RU363032"/>
    </source>
</evidence>
<keyword evidence="10" id="KW-1185">Reference proteome</keyword>
<keyword evidence="6 7" id="KW-0472">Membrane</keyword>
<keyword evidence="5 7" id="KW-1133">Transmembrane helix</keyword>
<protein>
    <submittedName>
        <fullName evidence="9">ABC transporter permease subunit</fullName>
    </submittedName>
</protein>
<feature type="transmembrane region" description="Helical" evidence="7">
    <location>
        <begin position="237"/>
        <end position="257"/>
    </location>
</feature>
<evidence type="ECO:0000256" key="4">
    <source>
        <dbReference type="ARBA" id="ARBA00022692"/>
    </source>
</evidence>
<proteinExistence type="inferred from homology"/>
<dbReference type="RefSeq" id="WP_408164685.1">
    <property type="nucleotide sequence ID" value="NZ_JAQQFR010000001.1"/>
</dbReference>
<sequence>MSNTVNTRSQPGLSTTQRVAVSTGAVALVLGVWQLSGTLKWIDPLLLPPPTEIFQTTVDILADGYRQVSLWQHIWVSVLRATVAFAAAIATGIPLGLAMGLSQPVSAVLEPFVQFLRPLPKIALIPLTVVWFGIDEGSKFFLIYISCFLSVVVSAAAAAVGVSKNRIRAAQTLGANRYQVFTRVVLPNALPEIFTGVRLSIGIGWTSLIAAEMVAANSGLGWMVINAGTYLRTDVVMLGILLLGGIGYLFDLALVLLQRTFVPWAGRDA</sequence>
<evidence type="ECO:0000256" key="5">
    <source>
        <dbReference type="ARBA" id="ARBA00022989"/>
    </source>
</evidence>
<feature type="transmembrane region" description="Helical" evidence="7">
    <location>
        <begin position="140"/>
        <end position="162"/>
    </location>
</feature>
<feature type="transmembrane region" description="Helical" evidence="7">
    <location>
        <begin position="74"/>
        <end position="97"/>
    </location>
</feature>
<dbReference type="InterPro" id="IPR000515">
    <property type="entry name" value="MetI-like"/>
</dbReference>
<dbReference type="PROSITE" id="PS50928">
    <property type="entry name" value="ABC_TM1"/>
    <property type="match status" value="1"/>
</dbReference>
<feature type="domain" description="ABC transmembrane type-1" evidence="8">
    <location>
        <begin position="74"/>
        <end position="254"/>
    </location>
</feature>
<keyword evidence="2 7" id="KW-0813">Transport</keyword>
<dbReference type="CDD" id="cd06261">
    <property type="entry name" value="TM_PBP2"/>
    <property type="match status" value="1"/>
</dbReference>
<dbReference type="Pfam" id="PF00528">
    <property type="entry name" value="BPD_transp_1"/>
    <property type="match status" value="1"/>
</dbReference>
<keyword evidence="4 7" id="KW-0812">Transmembrane</keyword>
<evidence type="ECO:0000313" key="9">
    <source>
        <dbReference type="EMBL" id="MFL9876812.1"/>
    </source>
</evidence>
<dbReference type="SUPFAM" id="SSF161098">
    <property type="entry name" value="MetI-like"/>
    <property type="match status" value="1"/>
</dbReference>
<evidence type="ECO:0000256" key="2">
    <source>
        <dbReference type="ARBA" id="ARBA00022448"/>
    </source>
</evidence>
<comment type="subcellular location">
    <subcellularLocation>
        <location evidence="1 7">Cell membrane</location>
        <topology evidence="1 7">Multi-pass membrane protein</topology>
    </subcellularLocation>
</comment>
<dbReference type="Proteomes" id="UP001629214">
    <property type="component" value="Unassembled WGS sequence"/>
</dbReference>
<evidence type="ECO:0000256" key="6">
    <source>
        <dbReference type="ARBA" id="ARBA00023136"/>
    </source>
</evidence>
<dbReference type="InterPro" id="IPR035906">
    <property type="entry name" value="MetI-like_sf"/>
</dbReference>
<accession>A0ABW8Z1C7</accession>
<dbReference type="PANTHER" id="PTHR30151">
    <property type="entry name" value="ALKANE SULFONATE ABC TRANSPORTER-RELATED, MEMBRANE SUBUNIT"/>
    <property type="match status" value="1"/>
</dbReference>
<evidence type="ECO:0000256" key="1">
    <source>
        <dbReference type="ARBA" id="ARBA00004651"/>
    </source>
</evidence>
<feature type="transmembrane region" description="Helical" evidence="7">
    <location>
        <begin position="203"/>
        <end position="225"/>
    </location>
</feature>